<name>A0A316U169_9BASI</name>
<dbReference type="SUPFAM" id="SSF47113">
    <property type="entry name" value="Histone-fold"/>
    <property type="match status" value="1"/>
</dbReference>
<dbReference type="GO" id="GO:0005634">
    <property type="term" value="C:nucleus"/>
    <property type="evidence" value="ECO:0007669"/>
    <property type="project" value="UniProtKB-SubCell"/>
</dbReference>
<feature type="compositionally biased region" description="Acidic residues" evidence="7">
    <location>
        <begin position="204"/>
        <end position="213"/>
    </location>
</feature>
<feature type="compositionally biased region" description="Acidic residues" evidence="7">
    <location>
        <begin position="487"/>
        <end position="501"/>
    </location>
</feature>
<evidence type="ECO:0000256" key="7">
    <source>
        <dbReference type="SAM" id="MobiDB-lite"/>
    </source>
</evidence>
<dbReference type="PANTHER" id="PTHR11380:SF16">
    <property type="entry name" value="TRANSCRIPTION INITIATION PROTEIN SPT3 HOMOLOG"/>
    <property type="match status" value="1"/>
</dbReference>
<dbReference type="InterPro" id="IPR003195">
    <property type="entry name" value="TFIID_TAF13"/>
</dbReference>
<dbReference type="EMBL" id="KZ819332">
    <property type="protein sequence ID" value="PWN19129.1"/>
    <property type="molecule type" value="Genomic_DNA"/>
</dbReference>
<dbReference type="AlphaFoldDB" id="A0A316U169"/>
<dbReference type="GO" id="GO:0006357">
    <property type="term" value="P:regulation of transcription by RNA polymerase II"/>
    <property type="evidence" value="ECO:0007669"/>
    <property type="project" value="UniProtKB-ARBA"/>
</dbReference>
<dbReference type="GO" id="GO:0000124">
    <property type="term" value="C:SAGA complex"/>
    <property type="evidence" value="ECO:0007669"/>
    <property type="project" value="UniProtKB-ARBA"/>
</dbReference>
<sequence>MPPSPDDAELDGPIASTSAAVQGETSQEGYMYTHELSQMMFVFAHVVDPSKPVLHLLEDIVRHQVVQMIIQARNLSVMRRSRHLSTEDLIFLVRYDRAKVNRLRTYLSWKDVRKNAKDDGGGGAGGEVDLNAAVEDADAAKAQGGISRKLKVKLPWEISTIYSDCIVSGAGASLEQSQSGGGGLNSDLPPELEAAAAKVQQPTVDEELDEDDQEAMKESLMRLREADQVTLKMTREEYEHYSDCRTASFTFRKGKRFRDFLGSSNYLDMKPNDDIVDILGFLAYEVVREITIGAKQVWEQERAVLRRGERREPKPKKIKRTHEKSAAATEAEPKVPAEEADDPTQGSSSGQKEEEKDEESTAPAKASQSEAKSGATKSEKGRTGSPLRATRASDDSASDGGEVDIEQLYSAGKGQTDGDEASSVDPASFCGLFSLASADVGDGDGPLVTATSHKSAHDTSAASPSKRPLASDHGKDADGKETADGGTEPDDEGDDEDEEEKETSPDLLVHHIRESFARMERQKTQPSLSAGVRVSGPFGGLRKTKVFVL</sequence>
<dbReference type="InterPro" id="IPR009072">
    <property type="entry name" value="Histone-fold"/>
</dbReference>
<evidence type="ECO:0000313" key="8">
    <source>
        <dbReference type="EMBL" id="PWN19129.1"/>
    </source>
</evidence>
<dbReference type="Pfam" id="PF02269">
    <property type="entry name" value="TFIID-18kDa"/>
    <property type="match status" value="1"/>
</dbReference>
<keyword evidence="3" id="KW-0010">Activator</keyword>
<evidence type="ECO:0000256" key="5">
    <source>
        <dbReference type="ARBA" id="ARBA00023242"/>
    </source>
</evidence>
<evidence type="ECO:0000256" key="6">
    <source>
        <dbReference type="ARBA" id="ARBA00061274"/>
    </source>
</evidence>
<dbReference type="GeneID" id="37016195"/>
<protein>
    <submittedName>
        <fullName evidence="8">TFIID-18kDa-domain-containing protein</fullName>
    </submittedName>
</protein>
<dbReference type="GO" id="GO:0006366">
    <property type="term" value="P:transcription by RNA polymerase II"/>
    <property type="evidence" value="ECO:0007669"/>
    <property type="project" value="InterPro"/>
</dbReference>
<keyword evidence="9" id="KW-1185">Reference proteome</keyword>
<evidence type="ECO:0000256" key="3">
    <source>
        <dbReference type="ARBA" id="ARBA00023159"/>
    </source>
</evidence>
<reference evidence="8 9" key="1">
    <citation type="journal article" date="2018" name="Mol. Biol. Evol.">
        <title>Broad Genomic Sampling Reveals a Smut Pathogenic Ancestry of the Fungal Clade Ustilaginomycotina.</title>
        <authorList>
            <person name="Kijpornyongpan T."/>
            <person name="Mondo S.J."/>
            <person name="Barry K."/>
            <person name="Sandor L."/>
            <person name="Lee J."/>
            <person name="Lipzen A."/>
            <person name="Pangilinan J."/>
            <person name="LaButti K."/>
            <person name="Hainaut M."/>
            <person name="Henrissat B."/>
            <person name="Grigoriev I.V."/>
            <person name="Spatafora J.W."/>
            <person name="Aime M.C."/>
        </authorList>
    </citation>
    <scope>NUCLEOTIDE SEQUENCE [LARGE SCALE GENOMIC DNA]</scope>
    <source>
        <strain evidence="8 9">MCA 4718</strain>
    </source>
</reference>
<feature type="compositionally biased region" description="Basic and acidic residues" evidence="7">
    <location>
        <begin position="469"/>
        <end position="483"/>
    </location>
</feature>
<feature type="region of interest" description="Disordered" evidence="7">
    <location>
        <begin position="194"/>
        <end position="215"/>
    </location>
</feature>
<dbReference type="Proteomes" id="UP000245942">
    <property type="component" value="Unassembled WGS sequence"/>
</dbReference>
<feature type="compositionally biased region" description="Polar residues" evidence="7">
    <location>
        <begin position="449"/>
        <end position="463"/>
    </location>
</feature>
<feature type="compositionally biased region" description="Basic residues" evidence="7">
    <location>
        <begin position="313"/>
        <end position="322"/>
    </location>
</feature>
<comment type="subcellular location">
    <subcellularLocation>
        <location evidence="1">Nucleus</location>
    </subcellularLocation>
</comment>
<accession>A0A316U169</accession>
<gene>
    <name evidence="8" type="ORF">BCV69DRAFT_300465</name>
</gene>
<dbReference type="GO" id="GO:0003712">
    <property type="term" value="F:transcription coregulator activity"/>
    <property type="evidence" value="ECO:0007669"/>
    <property type="project" value="TreeGrafter"/>
</dbReference>
<dbReference type="OrthoDB" id="66982at2759"/>
<evidence type="ECO:0000256" key="1">
    <source>
        <dbReference type="ARBA" id="ARBA00004123"/>
    </source>
</evidence>
<feature type="region of interest" description="Disordered" evidence="7">
    <location>
        <begin position="308"/>
        <end position="509"/>
    </location>
</feature>
<dbReference type="CDD" id="cd22926">
    <property type="entry name" value="HFD_SPT3"/>
    <property type="match status" value="1"/>
</dbReference>
<evidence type="ECO:0000256" key="4">
    <source>
        <dbReference type="ARBA" id="ARBA00023163"/>
    </source>
</evidence>
<keyword evidence="5" id="KW-0539">Nucleus</keyword>
<comment type="similarity">
    <text evidence="6">Belongs to the SPT3 family.</text>
</comment>
<evidence type="ECO:0000313" key="9">
    <source>
        <dbReference type="Proteomes" id="UP000245942"/>
    </source>
</evidence>
<keyword evidence="2" id="KW-0805">Transcription regulation</keyword>
<dbReference type="GO" id="GO:0046982">
    <property type="term" value="F:protein heterodimerization activity"/>
    <property type="evidence" value="ECO:0007669"/>
    <property type="project" value="InterPro"/>
</dbReference>
<dbReference type="RefSeq" id="XP_025346289.1">
    <property type="nucleotide sequence ID" value="XM_025494461.1"/>
</dbReference>
<evidence type="ECO:0000256" key="2">
    <source>
        <dbReference type="ARBA" id="ARBA00023015"/>
    </source>
</evidence>
<dbReference type="FunFam" id="1.10.20.10:FF:000023">
    <property type="entry name" value="transcription initiation protein SPT3 homolog"/>
    <property type="match status" value="1"/>
</dbReference>
<keyword evidence="4" id="KW-0804">Transcription</keyword>
<dbReference type="PANTHER" id="PTHR11380">
    <property type="entry name" value="TRANSCRIPTION INITIATION FACTOR TFIID/SUPT3-RELATED"/>
    <property type="match status" value="1"/>
</dbReference>
<dbReference type="STRING" id="1684307.A0A316U169"/>
<organism evidence="8 9">
    <name type="scientific">Pseudomicrostroma glucosiphilum</name>
    <dbReference type="NCBI Taxonomy" id="1684307"/>
    <lineage>
        <taxon>Eukaryota</taxon>
        <taxon>Fungi</taxon>
        <taxon>Dikarya</taxon>
        <taxon>Basidiomycota</taxon>
        <taxon>Ustilaginomycotina</taxon>
        <taxon>Exobasidiomycetes</taxon>
        <taxon>Microstromatales</taxon>
        <taxon>Microstromatales incertae sedis</taxon>
        <taxon>Pseudomicrostroma</taxon>
    </lineage>
</organism>
<proteinExistence type="inferred from homology"/>